<dbReference type="InterPro" id="IPR050236">
    <property type="entry name" value="Ser_Thr_kinase_AGC"/>
</dbReference>
<feature type="compositionally biased region" description="Low complexity" evidence="14">
    <location>
        <begin position="44"/>
        <end position="61"/>
    </location>
</feature>
<proteinExistence type="inferred from homology"/>
<keyword evidence="8" id="KW-0863">Zinc-finger</keyword>
<dbReference type="PaxDb" id="4097-A0A1S3XEI8"/>
<evidence type="ECO:0000256" key="14">
    <source>
        <dbReference type="SAM" id="MobiDB-lite"/>
    </source>
</evidence>
<evidence type="ECO:0000256" key="11">
    <source>
        <dbReference type="ARBA" id="ARBA00022840"/>
    </source>
</evidence>
<dbReference type="RefSeq" id="XP_016438179.1">
    <property type="nucleotide sequence ID" value="XM_016582693.1"/>
</dbReference>
<keyword evidence="5" id="KW-0808">Transferase</keyword>
<keyword evidence="4" id="KW-0597">Phosphoprotein</keyword>
<feature type="compositionally biased region" description="Polar residues" evidence="14">
    <location>
        <begin position="166"/>
        <end position="177"/>
    </location>
</feature>
<dbReference type="FunFam" id="3.30.200.20:FF:000147">
    <property type="entry name" value="probable serine/threonine protein kinase IREH1"/>
    <property type="match status" value="1"/>
</dbReference>
<name>A0A1S3XEI8_TOBAC</name>
<feature type="compositionally biased region" description="Polar residues" evidence="14">
    <location>
        <begin position="133"/>
        <end position="151"/>
    </location>
</feature>
<comment type="similarity">
    <text evidence="1">Belongs to the protein kinase superfamily. AGC Ser/Thr protein kinase family.</text>
</comment>
<dbReference type="EC" id="2.7.11.1" evidence="2"/>
<dbReference type="Gene3D" id="1.10.510.10">
    <property type="entry name" value="Transferase(Phosphotransferase) domain 1"/>
    <property type="match status" value="1"/>
</dbReference>
<dbReference type="Pfam" id="PF00069">
    <property type="entry name" value="Pkinase"/>
    <property type="match status" value="2"/>
</dbReference>
<feature type="transmembrane region" description="Helical" evidence="15">
    <location>
        <begin position="729"/>
        <end position="752"/>
    </location>
</feature>
<accession>A0A1S3XEI8</accession>
<keyword evidence="15" id="KW-0812">Transmembrane</keyword>
<dbReference type="InterPro" id="IPR011009">
    <property type="entry name" value="Kinase-like_dom_sf"/>
</dbReference>
<feature type="region of interest" description="Disordered" evidence="14">
    <location>
        <begin position="553"/>
        <end position="582"/>
    </location>
</feature>
<dbReference type="SUPFAM" id="SSF56112">
    <property type="entry name" value="Protein kinase-like (PK-like)"/>
    <property type="match status" value="1"/>
</dbReference>
<protein>
    <recommendedName>
        <fullName evidence="2">non-specific serine/threonine protein kinase</fullName>
        <ecNumber evidence="2">2.7.11.1</ecNumber>
    </recommendedName>
</protein>
<evidence type="ECO:0000256" key="6">
    <source>
        <dbReference type="ARBA" id="ARBA00022723"/>
    </source>
</evidence>
<evidence type="ECO:0000256" key="10">
    <source>
        <dbReference type="ARBA" id="ARBA00022833"/>
    </source>
</evidence>
<dbReference type="GO" id="GO:0005524">
    <property type="term" value="F:ATP binding"/>
    <property type="evidence" value="ECO:0007669"/>
    <property type="project" value="UniProtKB-KW"/>
</dbReference>
<dbReference type="CDD" id="cd05579">
    <property type="entry name" value="STKc_MAST_like"/>
    <property type="match status" value="1"/>
</dbReference>
<dbReference type="AlphaFoldDB" id="A0A1S3XEI8"/>
<comment type="catalytic activity">
    <reaction evidence="12">
        <text>L-threonyl-[protein] + ATP = O-phospho-L-threonyl-[protein] + ADP + H(+)</text>
        <dbReference type="Rhea" id="RHEA:46608"/>
        <dbReference type="Rhea" id="RHEA-COMP:11060"/>
        <dbReference type="Rhea" id="RHEA-COMP:11605"/>
        <dbReference type="ChEBI" id="CHEBI:15378"/>
        <dbReference type="ChEBI" id="CHEBI:30013"/>
        <dbReference type="ChEBI" id="CHEBI:30616"/>
        <dbReference type="ChEBI" id="CHEBI:61977"/>
        <dbReference type="ChEBI" id="CHEBI:456216"/>
        <dbReference type="EC" id="2.7.11.1"/>
    </reaction>
</comment>
<keyword evidence="10" id="KW-0862">Zinc</keyword>
<feature type="compositionally biased region" description="Low complexity" evidence="14">
    <location>
        <begin position="196"/>
        <end position="208"/>
    </location>
</feature>
<dbReference type="InterPro" id="IPR000719">
    <property type="entry name" value="Prot_kinase_dom"/>
</dbReference>
<dbReference type="GO" id="GO:0035556">
    <property type="term" value="P:intracellular signal transduction"/>
    <property type="evidence" value="ECO:0000318"/>
    <property type="project" value="GO_Central"/>
</dbReference>
<dbReference type="KEGG" id="nta:107764152"/>
<evidence type="ECO:0000256" key="9">
    <source>
        <dbReference type="ARBA" id="ARBA00022777"/>
    </source>
</evidence>
<keyword evidence="6" id="KW-0479">Metal-binding</keyword>
<keyword evidence="3 17" id="KW-0723">Serine/threonine-protein kinase</keyword>
<organism evidence="17">
    <name type="scientific">Nicotiana tabacum</name>
    <name type="common">Common tobacco</name>
    <dbReference type="NCBI Taxonomy" id="4097"/>
    <lineage>
        <taxon>Eukaryota</taxon>
        <taxon>Viridiplantae</taxon>
        <taxon>Streptophyta</taxon>
        <taxon>Embryophyta</taxon>
        <taxon>Tracheophyta</taxon>
        <taxon>Spermatophyta</taxon>
        <taxon>Magnoliopsida</taxon>
        <taxon>eudicotyledons</taxon>
        <taxon>Gunneridae</taxon>
        <taxon>Pentapetalae</taxon>
        <taxon>asterids</taxon>
        <taxon>lamiids</taxon>
        <taxon>Solanales</taxon>
        <taxon>Solanaceae</taxon>
        <taxon>Nicotianoideae</taxon>
        <taxon>Nicotianeae</taxon>
        <taxon>Nicotiana</taxon>
    </lineage>
</organism>
<dbReference type="OrthoDB" id="162894at2759"/>
<gene>
    <name evidence="17" type="primary">LOC107764152</name>
</gene>
<evidence type="ECO:0000313" key="17">
    <source>
        <dbReference type="RefSeq" id="XP_016438179.1"/>
    </source>
</evidence>
<dbReference type="PROSITE" id="PS50011">
    <property type="entry name" value="PROTEIN_KINASE_DOM"/>
    <property type="match status" value="1"/>
</dbReference>
<feature type="domain" description="Protein kinase" evidence="16">
    <location>
        <begin position="412"/>
        <end position="682"/>
    </location>
</feature>
<keyword evidence="7" id="KW-0547">Nucleotide-binding</keyword>
<dbReference type="SMR" id="A0A1S3XEI8"/>
<evidence type="ECO:0000256" key="8">
    <source>
        <dbReference type="ARBA" id="ARBA00022771"/>
    </source>
</evidence>
<keyword evidence="15" id="KW-0472">Membrane</keyword>
<reference evidence="17" key="1">
    <citation type="submission" date="2025-08" db="UniProtKB">
        <authorList>
            <consortium name="RefSeq"/>
        </authorList>
    </citation>
    <scope>IDENTIFICATION</scope>
</reference>
<evidence type="ECO:0000256" key="15">
    <source>
        <dbReference type="SAM" id="Phobius"/>
    </source>
</evidence>
<keyword evidence="15" id="KW-1133">Transmembrane helix</keyword>
<evidence type="ECO:0000259" key="16">
    <source>
        <dbReference type="PROSITE" id="PS50011"/>
    </source>
</evidence>
<dbReference type="GO" id="GO:0008270">
    <property type="term" value="F:zinc ion binding"/>
    <property type="evidence" value="ECO:0007669"/>
    <property type="project" value="UniProtKB-KW"/>
</dbReference>
<evidence type="ECO:0000256" key="4">
    <source>
        <dbReference type="ARBA" id="ARBA00022553"/>
    </source>
</evidence>
<dbReference type="PANTHER" id="PTHR24356">
    <property type="entry name" value="SERINE/THREONINE-PROTEIN KINASE"/>
    <property type="match status" value="1"/>
</dbReference>
<dbReference type="OMA" id="KDDQPSN"/>
<evidence type="ECO:0000256" key="7">
    <source>
        <dbReference type="ARBA" id="ARBA00022741"/>
    </source>
</evidence>
<keyword evidence="9 17" id="KW-0418">Kinase</keyword>
<sequence>MVFKGRFFSSKKSDPSSPDGSSNNSPRSLGSNSPIRSDKKKSKSTSTSTSNSPITPSSISTFATKKKDVKGKESPSPSPTSTKNPAKEVGPTSVSVSPIVASSLGLNKIKTRSGPLPQESFFGYASRDKGNSLGASNLSKNVAGPSSSISGKKSVEKKSVMGSADNVRNSDSMSSESGHSREQSPRVPGPSRLQNGESSSEAGQFSSSWGYSGGLRSSDVTPELKASYECDNPKESESPRFQALLRVTSAPRKRFPADIKSFSHELNSKGVRPFPFWKPRGLNNLEVIQPFCKLHVTFLILQMNELADIARCVANTPIDDDRSLPYLLSCLEDLKVVTERRKLDALTVETFGTRIEKLIREKYLQLCELVDDDKVDLTSTVIDEDAPLEDDVVRSLRTSPIHSKDRTSIDDFEIIKPISRGAFGRVFLAKKRTTGDLFAIKVLKKADMIRKNAVESILAERDILISVRNPFVVRFFYSFTCRENLYLVMEYLNGGDLYSLLRNLGCLDEDVARVYIAEVVRVSFNWCNFFQLTDFGLSKVGLINSTDDLSGPAVSGTSMMEDDESHLSASEHQQERRNKRSAVGTPDYLAPEILLGTGHGFTADWWSVGVILFELIVGVPPFNAEHPQKIFDNILNRKIPWPGVPDEMSAEAQDLIDQLLTEDPNLRLGASGASEVKQHPYFRDINWDTLARQKAAFVPESEGALDTSYFTLLDAFLNRFKRMTYCFNVIWIFFDLFFYLYAAIPLFFFTFFQQNLSQLASINYDLLTKGWKDDHPSNPNA</sequence>
<feature type="region of interest" description="Disordered" evidence="14">
    <location>
        <begin position="1"/>
        <end position="210"/>
    </location>
</feature>
<evidence type="ECO:0000256" key="2">
    <source>
        <dbReference type="ARBA" id="ARBA00012513"/>
    </source>
</evidence>
<dbReference type="Gene3D" id="3.30.200.20">
    <property type="entry name" value="Phosphorylase Kinase, domain 1"/>
    <property type="match status" value="2"/>
</dbReference>
<evidence type="ECO:0000256" key="3">
    <source>
        <dbReference type="ARBA" id="ARBA00022527"/>
    </source>
</evidence>
<feature type="compositionally biased region" description="Low complexity" evidence="14">
    <location>
        <begin position="1"/>
        <end position="28"/>
    </location>
</feature>
<evidence type="ECO:0000256" key="1">
    <source>
        <dbReference type="ARBA" id="ARBA00009903"/>
    </source>
</evidence>
<keyword evidence="11" id="KW-0067">ATP-binding</keyword>
<comment type="catalytic activity">
    <reaction evidence="13">
        <text>L-seryl-[protein] + ATP = O-phospho-L-seryl-[protein] + ADP + H(+)</text>
        <dbReference type="Rhea" id="RHEA:17989"/>
        <dbReference type="Rhea" id="RHEA-COMP:9863"/>
        <dbReference type="Rhea" id="RHEA-COMP:11604"/>
        <dbReference type="ChEBI" id="CHEBI:15378"/>
        <dbReference type="ChEBI" id="CHEBI:29999"/>
        <dbReference type="ChEBI" id="CHEBI:30616"/>
        <dbReference type="ChEBI" id="CHEBI:83421"/>
        <dbReference type="ChEBI" id="CHEBI:456216"/>
        <dbReference type="EC" id="2.7.11.1"/>
    </reaction>
</comment>
<dbReference type="FunFam" id="1.10.510.10:FF:001418">
    <property type="entry name" value="Serine/threonine protein kinase 15"/>
    <property type="match status" value="1"/>
</dbReference>
<evidence type="ECO:0000256" key="5">
    <source>
        <dbReference type="ARBA" id="ARBA00022679"/>
    </source>
</evidence>
<evidence type="ECO:0000256" key="13">
    <source>
        <dbReference type="ARBA" id="ARBA00048679"/>
    </source>
</evidence>
<dbReference type="PANTHER" id="PTHR24356:SF345">
    <property type="entry name" value="SERINE_THREONINE PROTEIN KINASE IREH1-RELATED"/>
    <property type="match status" value="1"/>
</dbReference>
<dbReference type="GO" id="GO:0004674">
    <property type="term" value="F:protein serine/threonine kinase activity"/>
    <property type="evidence" value="ECO:0000318"/>
    <property type="project" value="GO_Central"/>
</dbReference>
<evidence type="ECO:0000256" key="12">
    <source>
        <dbReference type="ARBA" id="ARBA00047899"/>
    </source>
</evidence>
<dbReference type="STRING" id="4097.A0A1S3XEI8"/>